<feature type="domain" description="Translocation and assembly module TamB C-terminal" evidence="5">
    <location>
        <begin position="1687"/>
        <end position="2032"/>
    </location>
</feature>
<keyword evidence="7" id="KW-1185">Reference proteome</keyword>
<dbReference type="GO" id="GO:0009306">
    <property type="term" value="P:protein secretion"/>
    <property type="evidence" value="ECO:0007669"/>
    <property type="project" value="InterPro"/>
</dbReference>
<dbReference type="PANTHER" id="PTHR36985:SF1">
    <property type="entry name" value="TRANSLOCATION AND ASSEMBLY MODULE SUBUNIT TAMB"/>
    <property type="match status" value="1"/>
</dbReference>
<evidence type="ECO:0000313" key="7">
    <source>
        <dbReference type="Proteomes" id="UP000435138"/>
    </source>
</evidence>
<evidence type="ECO:0000256" key="2">
    <source>
        <dbReference type="ARBA" id="ARBA00022692"/>
    </source>
</evidence>
<keyword evidence="4" id="KW-0472">Membrane</keyword>
<comment type="caution">
    <text evidence="6">The sequence shown here is derived from an EMBL/GenBank/DDBJ whole genome shotgun (WGS) entry which is preliminary data.</text>
</comment>
<organism evidence="6 7">
    <name type="scientific">Endobacterium cereale</name>
    <dbReference type="NCBI Taxonomy" id="2663029"/>
    <lineage>
        <taxon>Bacteria</taxon>
        <taxon>Pseudomonadati</taxon>
        <taxon>Pseudomonadota</taxon>
        <taxon>Alphaproteobacteria</taxon>
        <taxon>Hyphomicrobiales</taxon>
        <taxon>Rhizobiaceae</taxon>
        <taxon>Endobacterium</taxon>
    </lineage>
</organism>
<keyword evidence="2" id="KW-0812">Transmembrane</keyword>
<accession>A0A6A8AAW3</accession>
<reference evidence="6 7" key="1">
    <citation type="submission" date="2019-11" db="EMBL/GenBank/DDBJ databases">
        <title>Genome analysis of Rhizobacterium cereale a novel genus and species isolated from maize roots in North Spain.</title>
        <authorList>
            <person name="Menendez E."/>
            <person name="Flores-Felix J.D."/>
            <person name="Ramirez-Bahena M.-H."/>
            <person name="Igual J.M."/>
            <person name="Garcia-Fraile P."/>
            <person name="Peix A."/>
            <person name="Velazquez E."/>
        </authorList>
    </citation>
    <scope>NUCLEOTIDE SEQUENCE [LARGE SCALE GENOMIC DNA]</scope>
    <source>
        <strain evidence="6 7">RZME27</strain>
    </source>
</reference>
<sequence length="2032" mass="207264">MTVLFRLMKWVMRAVAGVVAILLVLAIAVILFVGLVPVGGRMAADTISSLVSTPDQTVKISRLKGVLSGRLRIEGVTLADREGTFGEIRNIAVDWSPLALLTAKFHAERIAIQSISLTRSPIESDTPVETTTNSGSGFSLPVELKIDRLELPDIRLAEALAGRDFSIAAHGAIDATSERVGLNFAAHRQDLPDAMAKADIVYAPAQNELKLQASVAEPQGGLIARLLRLPGNPAVAMALDGSGPLSNWTGQLDGNVDGAPVISINGKHTLTDTGRHRLELTGGGQLQEMLPPAVRPFFSGLTAIDVATRFGGGDRIDIDKGNISTGTVKVSASGALDQKGDNSLTASVAGANGPIAINWPLQQNQQARLSIDNVNFTLTGAATSARFNATAAIRSADLPQGRFEQVRLQAESEDLDLVERAGSIRSRLTIARAAFTNSDLDRVLRAPLTLDAPIRLALPAIGLDAATLESSNLNGTISGAYDLSKQAVTGNIRMTANPAALPPALSGKFSESIGAEAYVNAVIGGRMALENLTIRSGTIDGHGNIVIEDQKIDARLAGRMPDIGKFRPDAKGAAGYDIAATGPLSAMNVKGVINSAEARVAGRLIEAFSVNVDGTADPASPRGRIGLNTRIDGKQIDAGSDVAYVSNRLSTSNMQVNVGPNKLTGALDFSQQFLPQGNLEFDFPDLALLASFAGQQAQGDLKGTVNFVNAGETPSVAIKATGNSLARGGITVASPSVDMTLPDIRALTAEGTIRAASIGVGAQTLKDVALGICRNDAATLFDLSAQFDDAPLSSAGSLTPSERGMTVAIDRFTAKPRGIDVALARPSQIAIADGAVALSALTINAGNGRVVLDGQAGNNLNLTATVTTLPATLANAFVPNIDAAGAITGKIEATGTAAAPVVRYDLQWSDAQLRQTKAAGVAPFLIEANGQLQDNIVTLGTTRLTNPDGLSFSANGSVGLKDGGPGLNVNAEIGALPAKLANGFQPDLDAAGTISGSAKVTGSLSAPVAVFDLSLRDAAVKQTRQAAIGPLAVTVEGRFENNRVVLDDLSGSGQDLGVAAKGWLDLAGDRPLAIEGSISALPAKLANAFSPNLNAAGSISGTVNATGNLAAPSAVVDLTGSNLAIGTGPTSLSGLQARLKGRLENQAVTLETADLTGPQGLSLTARGNAALSGDRKLDVTANLASVPVALANVFRPDLEASGAVNGSVTASGTIDKPNLRYDLGTTEIATRQTRQANVSALQMKAKGNFENGTATLEETSLTGSGGLSASATGRVVLNGASGAPAIDVNADIAALPASLANGFVPGLDAGGIIAGKVTSTGTTEAPAIRYDLRWNDLALRQTRAAGLQALQLNAAGTFEKGVANLESVKLSGPSGVALDAKGSVSLVGERPLDVSANVASLPASLANAFLPGIQTGGNITGSATAKGTMAAPALRYDLQWNDAEIRRQGAAGISGMNLKAAGNFENNTLNLAETRLTGPQGMSLTAGGRVVLGGKAGPVLDVNADINALPASLANGFVPGLDAGGKITGKITALNNASTPGVQFNLAWDDAAVAQTRSAGLAPFRIAANGRFENNTVTVDTRLSGQSGLAISGNGSVGLSGNRPLNMKINGGVPFALLGAQLAGQGFVLEGNGNIDVNVGGTVTAPLVTGSASTSGARLIDVRRNLALENLAANIAFNRDQATLSSVTANLSTGGTVSAQGTIGINPAAGLPADLTVTLAKATYVDGQLLASTADGQLTVKGPLLTNAILGGRLSLSKTSITVPAKLPSSLAELNIKQKNAPADVRRQMAEIQPKGGSGSSSALGLDLVISAPSGIFVRGRGIDAELGGELKVTGTSAAPNVSGGFEMRRGRIIILTKRLDFTEGKITFGGGLIPVLDMEANTSSQQTTITVNVVGVANDPDISFSSSPALPQDEVLARLVFGQSMSKLSPLQIAQLADAVSQLAGGGSNSLLDTLRANLGVDDLDINTDSSGQTTVSVGRYINDRTYLQLEQGGKAGARATINLDVGRGVKLKAGAGGDGGSAGVFYEKEY</sequence>
<protein>
    <submittedName>
        <fullName evidence="6">Filamentous hemagglutinin adherence factor</fullName>
    </submittedName>
</protein>
<dbReference type="GO" id="GO:0097347">
    <property type="term" value="C:TAM protein secretion complex"/>
    <property type="evidence" value="ECO:0007669"/>
    <property type="project" value="TreeGrafter"/>
</dbReference>
<keyword evidence="3" id="KW-1133">Transmembrane helix</keyword>
<evidence type="ECO:0000256" key="3">
    <source>
        <dbReference type="ARBA" id="ARBA00022989"/>
    </source>
</evidence>
<dbReference type="InterPro" id="IPR007452">
    <property type="entry name" value="TamB_C"/>
</dbReference>
<evidence type="ECO:0000259" key="5">
    <source>
        <dbReference type="Pfam" id="PF04357"/>
    </source>
</evidence>
<dbReference type="RefSeq" id="WP_153355372.1">
    <property type="nucleotide sequence ID" value="NZ_WIXI01000046.1"/>
</dbReference>
<dbReference type="Pfam" id="PF04357">
    <property type="entry name" value="TamB"/>
    <property type="match status" value="1"/>
</dbReference>
<evidence type="ECO:0000256" key="1">
    <source>
        <dbReference type="ARBA" id="ARBA00004167"/>
    </source>
</evidence>
<name>A0A6A8AAW3_9HYPH</name>
<proteinExistence type="predicted"/>
<comment type="subcellular location">
    <subcellularLocation>
        <location evidence="1">Membrane</location>
        <topology evidence="1">Single-pass membrane protein</topology>
    </subcellularLocation>
</comment>
<gene>
    <name evidence="6" type="ORF">GAO09_17605</name>
</gene>
<dbReference type="PANTHER" id="PTHR36985">
    <property type="entry name" value="TRANSLOCATION AND ASSEMBLY MODULE SUBUNIT TAMB"/>
    <property type="match status" value="1"/>
</dbReference>
<evidence type="ECO:0000313" key="6">
    <source>
        <dbReference type="EMBL" id="MQY47854.1"/>
    </source>
</evidence>
<dbReference type="EMBL" id="WIXI01000046">
    <property type="protein sequence ID" value="MQY47854.1"/>
    <property type="molecule type" value="Genomic_DNA"/>
</dbReference>
<evidence type="ECO:0000256" key="4">
    <source>
        <dbReference type="ARBA" id="ARBA00023136"/>
    </source>
</evidence>
<dbReference type="Proteomes" id="UP000435138">
    <property type="component" value="Unassembled WGS sequence"/>
</dbReference>
<dbReference type="GO" id="GO:0005886">
    <property type="term" value="C:plasma membrane"/>
    <property type="evidence" value="ECO:0007669"/>
    <property type="project" value="InterPro"/>
</dbReference>